<dbReference type="Proteomes" id="UP000677687">
    <property type="component" value="Unassembled WGS sequence"/>
</dbReference>
<gene>
    <name evidence="2" type="ORF">J4415_01620</name>
</gene>
<evidence type="ECO:0000259" key="1">
    <source>
        <dbReference type="Pfam" id="PF00339"/>
    </source>
</evidence>
<reference evidence="2" key="1">
    <citation type="submission" date="2021-03" db="EMBL/GenBank/DDBJ databases">
        <authorList>
            <person name="Jaffe A."/>
        </authorList>
    </citation>
    <scope>NUCLEOTIDE SEQUENCE</scope>
    <source>
        <strain evidence="2">RIFCSPHIGHO2_01_FULL_AR10_44_11</strain>
    </source>
</reference>
<protein>
    <recommendedName>
        <fullName evidence="1">Arrestin-like N-terminal domain-containing protein</fullName>
    </recommendedName>
</protein>
<evidence type="ECO:0000313" key="3">
    <source>
        <dbReference type="Proteomes" id="UP000677687"/>
    </source>
</evidence>
<feature type="domain" description="Arrestin-like N-terminal" evidence="1">
    <location>
        <begin position="12"/>
        <end position="85"/>
    </location>
</feature>
<dbReference type="SUPFAM" id="SSF81296">
    <property type="entry name" value="E set domains"/>
    <property type="match status" value="1"/>
</dbReference>
<name>A0A8T4KQB5_9ARCH</name>
<dbReference type="AlphaFoldDB" id="A0A8T4KQB5"/>
<dbReference type="InterPro" id="IPR011021">
    <property type="entry name" value="Arrestin-like_N"/>
</dbReference>
<organism evidence="2 3">
    <name type="scientific">Candidatus Iainarchaeum sp</name>
    <dbReference type="NCBI Taxonomy" id="3101447"/>
    <lineage>
        <taxon>Archaea</taxon>
        <taxon>Candidatus Iainarchaeota</taxon>
        <taxon>Candidatus Iainarchaeia</taxon>
        <taxon>Candidatus Iainarchaeales</taxon>
        <taxon>Candidatus Iainarchaeaceae</taxon>
        <taxon>Candidatus Iainarchaeum</taxon>
    </lineage>
</organism>
<comment type="caution">
    <text evidence="2">The sequence shown here is derived from an EMBL/GenBank/DDBJ whole genome shotgun (WGS) entry which is preliminary data.</text>
</comment>
<evidence type="ECO:0000313" key="2">
    <source>
        <dbReference type="EMBL" id="MBS3057308.1"/>
    </source>
</evidence>
<sequence>MGLFNFGIGGIELKLEKYEFAPGEAIKGHVSLKLKKPIKARKVKIALLGLQETHQLRSGPGPRRESNYIFNFEKPLDGEKEYLQGEYDFELKIPANVLEGPYGSGALATVAKTAQFLGGALTNIKWFVEASLDIPMGLDVRKKIQINIG</sequence>
<reference evidence="2" key="2">
    <citation type="submission" date="2021-05" db="EMBL/GenBank/DDBJ databases">
        <title>Protein family content uncovers lineage relationships and bacterial pathway maintenance mechanisms in DPANN archaea.</title>
        <authorList>
            <person name="Castelle C.J."/>
            <person name="Meheust R."/>
            <person name="Jaffe A.L."/>
            <person name="Seitz K."/>
            <person name="Gong X."/>
            <person name="Baker B.J."/>
            <person name="Banfield J.F."/>
        </authorList>
    </citation>
    <scope>NUCLEOTIDE SEQUENCE</scope>
    <source>
        <strain evidence="2">RIFCSPHIGHO2_01_FULL_AR10_44_11</strain>
    </source>
</reference>
<dbReference type="EMBL" id="JAGVWD010000021">
    <property type="protein sequence ID" value="MBS3057308.1"/>
    <property type="molecule type" value="Genomic_DNA"/>
</dbReference>
<proteinExistence type="predicted"/>
<dbReference type="Gene3D" id="2.60.40.640">
    <property type="match status" value="1"/>
</dbReference>
<dbReference type="InterPro" id="IPR014752">
    <property type="entry name" value="Arrestin-like_C"/>
</dbReference>
<dbReference type="Pfam" id="PF00339">
    <property type="entry name" value="Arrestin_N"/>
    <property type="match status" value="1"/>
</dbReference>
<accession>A0A8T4KQB5</accession>
<dbReference type="InterPro" id="IPR014756">
    <property type="entry name" value="Ig_E-set"/>
</dbReference>